<sequence>MVDGWPKKALIRARDEILEKDKVINQLTTQLMEFFLELEKHEVEISSEGSEDENNSVESDHKVGWMKKILGKMSISNA</sequence>
<evidence type="ECO:0000313" key="1">
    <source>
        <dbReference type="EMBL" id="KAG7537128.1"/>
    </source>
</evidence>
<proteinExistence type="predicted"/>
<reference evidence="1 2" key="1">
    <citation type="submission" date="2020-12" db="EMBL/GenBank/DDBJ databases">
        <title>Concerted genomic and epigenomic changes stabilize Arabidopsis allopolyploids.</title>
        <authorList>
            <person name="Chen Z."/>
        </authorList>
    </citation>
    <scope>NUCLEOTIDE SEQUENCE [LARGE SCALE GENOMIC DNA]</scope>
    <source>
        <strain evidence="1">As9502</strain>
        <tissue evidence="1">Leaf</tissue>
    </source>
</reference>
<organism evidence="1 2">
    <name type="scientific">Arabidopsis suecica</name>
    <name type="common">Swedish thale-cress</name>
    <name type="synonym">Cardaminopsis suecica</name>
    <dbReference type="NCBI Taxonomy" id="45249"/>
    <lineage>
        <taxon>Eukaryota</taxon>
        <taxon>Viridiplantae</taxon>
        <taxon>Streptophyta</taxon>
        <taxon>Embryophyta</taxon>
        <taxon>Tracheophyta</taxon>
        <taxon>Spermatophyta</taxon>
        <taxon>Magnoliopsida</taxon>
        <taxon>eudicotyledons</taxon>
        <taxon>Gunneridae</taxon>
        <taxon>Pentapetalae</taxon>
        <taxon>rosids</taxon>
        <taxon>malvids</taxon>
        <taxon>Brassicales</taxon>
        <taxon>Brassicaceae</taxon>
        <taxon>Camelineae</taxon>
        <taxon>Arabidopsis</taxon>
    </lineage>
</organism>
<dbReference type="AlphaFoldDB" id="A0A8T1XSP8"/>
<gene>
    <name evidence="1" type="ORF">ISN44_As13g010510</name>
</gene>
<accession>A0A8T1XSP8</accession>
<dbReference type="OrthoDB" id="1051095at2759"/>
<dbReference type="EMBL" id="JAEFBJ010000013">
    <property type="protein sequence ID" value="KAG7537128.1"/>
    <property type="molecule type" value="Genomic_DNA"/>
</dbReference>
<dbReference type="Proteomes" id="UP000694251">
    <property type="component" value="Chromosome 13"/>
</dbReference>
<evidence type="ECO:0000313" key="2">
    <source>
        <dbReference type="Proteomes" id="UP000694251"/>
    </source>
</evidence>
<name>A0A8T1XSP8_ARASU</name>
<comment type="caution">
    <text evidence="1">The sequence shown here is derived from an EMBL/GenBank/DDBJ whole genome shotgun (WGS) entry which is preliminary data.</text>
</comment>
<protein>
    <submittedName>
        <fullName evidence="1">Uncharacterized protein</fullName>
    </submittedName>
</protein>
<keyword evidence="2" id="KW-1185">Reference proteome</keyword>